<dbReference type="EMBL" id="CAMXCT030002179">
    <property type="protein sequence ID" value="CAL4783549.1"/>
    <property type="molecule type" value="Genomic_DNA"/>
</dbReference>
<evidence type="ECO:0000313" key="3">
    <source>
        <dbReference type="EMBL" id="CAL1149612.1"/>
    </source>
</evidence>
<feature type="region of interest" description="Disordered" evidence="1">
    <location>
        <begin position="209"/>
        <end position="228"/>
    </location>
</feature>
<protein>
    <submittedName>
        <fullName evidence="2">Uncharacterized protein</fullName>
    </submittedName>
</protein>
<sequence length="1052" mass="117245">ELKCSWLSFKEDPNWQYLFTAFGLTEVTKSIRAESKRKPAATETSTPPKKKKPTPEDSEMSPAKTSTAPKKVGQCRAANFGQPKKVPETLARAGVPVVTKEDGPFDPAADREDPEDPETIKKADKDLRLIADEPLVAPGKIFRKQHGRIAKKVRSSIHLKGAVDCQEKGFVSLQTKLVKGELPTCPACLEFLKVQNFDMETLQARLNPEQVGHPEKDAPNAGALADEDDADPLSYAKKMYPVIVLLPPGSFGKKLPYRCTLCKTARWPGGKVGDLCARKSESVRGFLDSHLNSQMHISLSQGKRHLGNSQQADCCGLEVNDTTRSGPLGNVWKSEFETWIAMTNLEQFGRHTYWQEKSKDGQSWFIRSQTCKKKVLWDIDESEKPICEECMKLGSSTCVVRAVSKHSQKYMAARLLHARLFEGKDGVKEVEKAFYNGGLYAIDPKKVNDTLALKTDHLQQIVRANWAHGLWTLKGPQMDFFKSTVQPSLRYSPGSVPECFSDVLVRFRAYVASGIASESDQVNLVCRCNECSREAALIADAGLKLALAGGNWKLGQMPFGSRFGLSSRLCRTSLDLLLPRSLPCPALALMFPDVLETNFRLLDQRFSKGSASKRRLWCAFDETYLTQTLVQTILHERQVLVGGAWSPEAEEDACLDMAKENLNIKDITKASSMMTFLAWDPCAMQKAPLTFCSLPVRHSFKGAEKYKGNWTILEIVGRIMESDARSGKTIRGLVFDAHGSHAFVRRVIFGDFEDVCRESVKKVPFFRHLEHRELPNHRLPRLPLRIALYEGEPIFCMVGPCHANKNAQGQLNSCLRVLYYGDFWADMTGARSFGLPPAAYSRLQPMSDKLNALLSNPYFLCETVEGPLASMEVPWSLKGATLHNITVALCISPALHHFLTLIERCEAAVCGFVLLDLWKLCADKKASDLGVPKGTTWMASQTQYNLQGTALSTIALCVAKCDDFMPWRYGFARLSELAIEHQFGHLRSQVASAQLSTRGFWHADARQSLKVNDVLNKCKPTPAATERALNDSESLAMIGCKVHQFHTCSFIF</sequence>
<feature type="non-terminal residue" evidence="2">
    <location>
        <position position="1052"/>
    </location>
</feature>
<evidence type="ECO:0000256" key="1">
    <source>
        <dbReference type="SAM" id="MobiDB-lite"/>
    </source>
</evidence>
<dbReference type="EMBL" id="CAMXCT020002179">
    <property type="protein sequence ID" value="CAL1149612.1"/>
    <property type="molecule type" value="Genomic_DNA"/>
</dbReference>
<name>A0A9P1CSB4_9DINO</name>
<evidence type="ECO:0000313" key="4">
    <source>
        <dbReference type="Proteomes" id="UP001152797"/>
    </source>
</evidence>
<feature type="region of interest" description="Disordered" evidence="1">
    <location>
        <begin position="31"/>
        <end position="118"/>
    </location>
</feature>
<comment type="caution">
    <text evidence="2">The sequence shown here is derived from an EMBL/GenBank/DDBJ whole genome shotgun (WGS) entry which is preliminary data.</text>
</comment>
<gene>
    <name evidence="2" type="ORF">C1SCF055_LOCUS22732</name>
</gene>
<proteinExistence type="predicted"/>
<feature type="compositionally biased region" description="Basic and acidic residues" evidence="1">
    <location>
        <begin position="99"/>
        <end position="111"/>
    </location>
</feature>
<evidence type="ECO:0000313" key="2">
    <source>
        <dbReference type="EMBL" id="CAI3996237.1"/>
    </source>
</evidence>
<dbReference type="AlphaFoldDB" id="A0A9P1CSB4"/>
<reference evidence="2" key="1">
    <citation type="submission" date="2022-10" db="EMBL/GenBank/DDBJ databases">
        <authorList>
            <person name="Chen Y."/>
            <person name="Dougan E. K."/>
            <person name="Chan C."/>
            <person name="Rhodes N."/>
            <person name="Thang M."/>
        </authorList>
    </citation>
    <scope>NUCLEOTIDE SEQUENCE</scope>
</reference>
<organism evidence="2">
    <name type="scientific">Cladocopium goreaui</name>
    <dbReference type="NCBI Taxonomy" id="2562237"/>
    <lineage>
        <taxon>Eukaryota</taxon>
        <taxon>Sar</taxon>
        <taxon>Alveolata</taxon>
        <taxon>Dinophyceae</taxon>
        <taxon>Suessiales</taxon>
        <taxon>Symbiodiniaceae</taxon>
        <taxon>Cladocopium</taxon>
    </lineage>
</organism>
<reference evidence="3" key="2">
    <citation type="submission" date="2024-04" db="EMBL/GenBank/DDBJ databases">
        <authorList>
            <person name="Chen Y."/>
            <person name="Shah S."/>
            <person name="Dougan E. K."/>
            <person name="Thang M."/>
            <person name="Chan C."/>
        </authorList>
    </citation>
    <scope>NUCLEOTIDE SEQUENCE [LARGE SCALE GENOMIC DNA]</scope>
</reference>
<dbReference type="EMBL" id="CAMXCT010002179">
    <property type="protein sequence ID" value="CAI3996237.1"/>
    <property type="molecule type" value="Genomic_DNA"/>
</dbReference>
<accession>A0A9P1CSB4</accession>
<keyword evidence="4" id="KW-1185">Reference proteome</keyword>
<dbReference type="Proteomes" id="UP001152797">
    <property type="component" value="Unassembled WGS sequence"/>
</dbReference>